<reference evidence="1" key="1">
    <citation type="submission" date="2022-10" db="EMBL/GenBank/DDBJ databases">
        <title>Genome Sequence of Xylaria curta.</title>
        <authorList>
            <person name="Buettner E."/>
        </authorList>
    </citation>
    <scope>NUCLEOTIDE SEQUENCE</scope>
    <source>
        <strain evidence="1">Babe10</strain>
    </source>
</reference>
<evidence type="ECO:0000313" key="2">
    <source>
        <dbReference type="Proteomes" id="UP001143856"/>
    </source>
</evidence>
<organism evidence="1 2">
    <name type="scientific">Xylaria curta</name>
    <dbReference type="NCBI Taxonomy" id="42375"/>
    <lineage>
        <taxon>Eukaryota</taxon>
        <taxon>Fungi</taxon>
        <taxon>Dikarya</taxon>
        <taxon>Ascomycota</taxon>
        <taxon>Pezizomycotina</taxon>
        <taxon>Sordariomycetes</taxon>
        <taxon>Xylariomycetidae</taxon>
        <taxon>Xylariales</taxon>
        <taxon>Xylariaceae</taxon>
        <taxon>Xylaria</taxon>
    </lineage>
</organism>
<name>A0ACC1PM56_9PEZI</name>
<keyword evidence="2" id="KW-1185">Reference proteome</keyword>
<comment type="caution">
    <text evidence="1">The sequence shown here is derived from an EMBL/GenBank/DDBJ whole genome shotgun (WGS) entry which is preliminary data.</text>
</comment>
<gene>
    <name evidence="1" type="ORF">NUW58_g1128</name>
</gene>
<sequence>MATTFQGQSHFEDSSPPVSVHGARGDLGAARSNVPERNSDEASSVDHVQEKAAVAVSMTRRQKVKRHCGRFKWWYAAAGLVVLIILLPLLFTKIIPAITQNIVDSQKLPIMGGTFQAVSPTDLFVTLETELDTPLAADLDPTTLFVYNKDTPDYSPFINVTLPKLHADHKTPVVITNQTVKVTNETELIKWFDRVFDQPNVELSVKGKTTVHLGALRMDADIDKTIETRALNHLDGFGISSLRLVYPAMEDGTNIKGTLNLPNAGTLALGLGNLTLNLLSGDIKLGFVNVYNVLLSPGNNTNSFDGQLYLNELVPNLGAIVDSQAAALADGNIEIRTTGNATTVNGVHIGYVEQVLNKKTLVTTMPVVKLLSDVLSGFSGNGNTSLSDLLGDTFGNSTFIEGLLGHWNSTVSTNGTELPLKIGRSTPYGSRTIKAPATKSLLKMGLKLALAKL</sequence>
<proteinExistence type="predicted"/>
<accession>A0ACC1PM56</accession>
<dbReference type="Proteomes" id="UP001143856">
    <property type="component" value="Unassembled WGS sequence"/>
</dbReference>
<evidence type="ECO:0000313" key="1">
    <source>
        <dbReference type="EMBL" id="KAJ2995958.1"/>
    </source>
</evidence>
<dbReference type="EMBL" id="JAPDGR010000114">
    <property type="protein sequence ID" value="KAJ2995958.1"/>
    <property type="molecule type" value="Genomic_DNA"/>
</dbReference>
<protein>
    <submittedName>
        <fullName evidence="1">Uncharacterized protein</fullName>
    </submittedName>
</protein>